<dbReference type="OrthoDB" id="1600564at2759"/>
<protein>
    <recommendedName>
        <fullName evidence="5">GDSL esterase/lipase</fullName>
    </recommendedName>
</protein>
<dbReference type="Gene3D" id="3.40.50.1110">
    <property type="entry name" value="SGNH hydrolase"/>
    <property type="match status" value="1"/>
</dbReference>
<feature type="signal peptide" evidence="2">
    <location>
        <begin position="1"/>
        <end position="24"/>
    </location>
</feature>
<dbReference type="PANTHER" id="PTHR45642:SF95">
    <property type="entry name" value="GDSL-LIKE LIPASE_ACYLHYDROLASE FAMILY PROTEIN, EXPRESSED"/>
    <property type="match status" value="1"/>
</dbReference>
<dbReference type="Pfam" id="PF00657">
    <property type="entry name" value="Lipase_GDSL"/>
    <property type="match status" value="1"/>
</dbReference>
<dbReference type="InterPro" id="IPR050592">
    <property type="entry name" value="GDSL_lipolytic_enzyme"/>
</dbReference>
<feature type="chain" id="PRO_5032669969" description="GDSL esterase/lipase" evidence="2">
    <location>
        <begin position="25"/>
        <end position="305"/>
    </location>
</feature>
<dbReference type="InterPro" id="IPR001087">
    <property type="entry name" value="GDSL"/>
</dbReference>
<sequence length="305" mass="33999">MAHCSTLPWLLLIQFHIIIVQIKAAAKHPSVIVFGDSTVDTGNNNHLLTIVKSNFPPYGRDFIGGKPTGLFSNGRIASDFISESCGSKPTLPAYLDPSFSIKDFATGVCFASASSGYDNVTTDVLDVLPLWKQLEYYKDYQMKLRKYMGDKNANKRMREALYVISMATNDFLENYYNPLSSRRKTEFTVEQCQDFLTGLAKESIKELYSLGARSISLGELPPMGCLPLVRAVNSITGSGICNEEYNKVADFNRKLQALVVSLGKELPGSVLMIADSYNISLILFQKPQKYGKLYFINSLTQFDVK</sequence>
<dbReference type="GO" id="GO:0016788">
    <property type="term" value="F:hydrolase activity, acting on ester bonds"/>
    <property type="evidence" value="ECO:0007669"/>
    <property type="project" value="InterPro"/>
</dbReference>
<keyword evidence="4" id="KW-1185">Reference proteome</keyword>
<proteinExistence type="inferred from homology"/>
<evidence type="ECO:0000256" key="1">
    <source>
        <dbReference type="ARBA" id="ARBA00008668"/>
    </source>
</evidence>
<evidence type="ECO:0008006" key="5">
    <source>
        <dbReference type="Google" id="ProtNLM"/>
    </source>
</evidence>
<dbReference type="PANTHER" id="PTHR45642">
    <property type="entry name" value="GDSL ESTERASE/LIPASE EXL3"/>
    <property type="match status" value="1"/>
</dbReference>
<comment type="caution">
    <text evidence="3">The sequence shown here is derived from an EMBL/GenBank/DDBJ whole genome shotgun (WGS) entry which is preliminary data.</text>
</comment>
<gene>
    <name evidence="3" type="ORF">IFM89_036610</name>
</gene>
<evidence type="ECO:0000313" key="4">
    <source>
        <dbReference type="Proteomes" id="UP000631114"/>
    </source>
</evidence>
<dbReference type="Proteomes" id="UP000631114">
    <property type="component" value="Unassembled WGS sequence"/>
</dbReference>
<dbReference type="InterPro" id="IPR036514">
    <property type="entry name" value="SGNH_hydro_sf"/>
</dbReference>
<dbReference type="EMBL" id="JADFTS010000007">
    <property type="protein sequence ID" value="KAF9599312.1"/>
    <property type="molecule type" value="Genomic_DNA"/>
</dbReference>
<organism evidence="3 4">
    <name type="scientific">Coptis chinensis</name>
    <dbReference type="NCBI Taxonomy" id="261450"/>
    <lineage>
        <taxon>Eukaryota</taxon>
        <taxon>Viridiplantae</taxon>
        <taxon>Streptophyta</taxon>
        <taxon>Embryophyta</taxon>
        <taxon>Tracheophyta</taxon>
        <taxon>Spermatophyta</taxon>
        <taxon>Magnoliopsida</taxon>
        <taxon>Ranunculales</taxon>
        <taxon>Ranunculaceae</taxon>
        <taxon>Coptidoideae</taxon>
        <taxon>Coptis</taxon>
    </lineage>
</organism>
<accession>A0A835HJ72</accession>
<evidence type="ECO:0000256" key="2">
    <source>
        <dbReference type="SAM" id="SignalP"/>
    </source>
</evidence>
<keyword evidence="2" id="KW-0732">Signal</keyword>
<comment type="similarity">
    <text evidence="1">Belongs to the 'GDSL' lipolytic enzyme family.</text>
</comment>
<dbReference type="CDD" id="cd01837">
    <property type="entry name" value="SGNH_plant_lipase_like"/>
    <property type="match status" value="1"/>
</dbReference>
<name>A0A835HJ72_9MAGN</name>
<dbReference type="InterPro" id="IPR035669">
    <property type="entry name" value="SGNH_plant_lipase-like"/>
</dbReference>
<evidence type="ECO:0000313" key="3">
    <source>
        <dbReference type="EMBL" id="KAF9599312.1"/>
    </source>
</evidence>
<reference evidence="3 4" key="1">
    <citation type="submission" date="2020-10" db="EMBL/GenBank/DDBJ databases">
        <title>The Coptis chinensis genome and diversification of protoberbering-type alkaloids.</title>
        <authorList>
            <person name="Wang B."/>
            <person name="Shu S."/>
            <person name="Song C."/>
            <person name="Liu Y."/>
        </authorList>
    </citation>
    <scope>NUCLEOTIDE SEQUENCE [LARGE SCALE GENOMIC DNA]</scope>
    <source>
        <strain evidence="3">HL-2020</strain>
        <tissue evidence="3">Leaf</tissue>
    </source>
</reference>
<dbReference type="AlphaFoldDB" id="A0A835HJ72"/>